<dbReference type="PANTHER" id="PTHR31569:SF4">
    <property type="entry name" value="SWIM-TYPE DOMAIN-CONTAINING PROTEIN"/>
    <property type="match status" value="1"/>
</dbReference>
<evidence type="ECO:0000259" key="2">
    <source>
        <dbReference type="Pfam" id="PF21056"/>
    </source>
</evidence>
<comment type="caution">
    <text evidence="3">The sequence shown here is derived from an EMBL/GenBank/DDBJ whole genome shotgun (WGS) entry which is preliminary data.</text>
</comment>
<protein>
    <recommendedName>
        <fullName evidence="2">ZSWIM1/3 RNaseH-like domain-containing protein</fullName>
    </recommendedName>
</protein>
<sequence length="246" mass="27661">MIAQMRRETYTSPDANVQVSELLKDLGKRPGNAVKIFRDHETNLTSCITFQTAHMRRMARKFPEVLCIDATHGTNINRYRLFSFMVTDKFGSGSFAQNALIDGETKVNMKSAFQVFKENNTAWIDVKVVFVDKDFTEIVVLAKELPDNSLPLPCHRLFASGVEQEDVNLGFNNCRCMFNQTLLLPCHHIMFLRREDASFRSSIPFDAIPDRWPIVDDDSGSDSGVADKDDGLSSAIVSQDVEDGGK</sequence>
<name>A0A8T0ZGH9_9STRA</name>
<feature type="region of interest" description="Disordered" evidence="1">
    <location>
        <begin position="213"/>
        <end position="246"/>
    </location>
</feature>
<dbReference type="InterPro" id="IPR052579">
    <property type="entry name" value="Zinc_finger_SWIM"/>
</dbReference>
<dbReference type="AlphaFoldDB" id="A0A8T0ZGH9"/>
<dbReference type="Pfam" id="PF21056">
    <property type="entry name" value="ZSWIM1-3_RNaseH-like"/>
    <property type="match status" value="1"/>
</dbReference>
<organism evidence="3 4">
    <name type="scientific">Phytophthora cactorum</name>
    <dbReference type="NCBI Taxonomy" id="29920"/>
    <lineage>
        <taxon>Eukaryota</taxon>
        <taxon>Sar</taxon>
        <taxon>Stramenopiles</taxon>
        <taxon>Oomycota</taxon>
        <taxon>Peronosporomycetes</taxon>
        <taxon>Peronosporales</taxon>
        <taxon>Peronosporaceae</taxon>
        <taxon>Phytophthora</taxon>
    </lineage>
</organism>
<evidence type="ECO:0000313" key="4">
    <source>
        <dbReference type="Proteomes" id="UP000735874"/>
    </source>
</evidence>
<dbReference type="PANTHER" id="PTHR31569">
    <property type="entry name" value="SWIM-TYPE DOMAIN-CONTAINING PROTEIN"/>
    <property type="match status" value="1"/>
</dbReference>
<dbReference type="VEuPathDB" id="FungiDB:PC110_g3316"/>
<evidence type="ECO:0000256" key="1">
    <source>
        <dbReference type="SAM" id="MobiDB-lite"/>
    </source>
</evidence>
<dbReference type="EMBL" id="RCMG01000153">
    <property type="protein sequence ID" value="KAG2861483.1"/>
    <property type="molecule type" value="Genomic_DNA"/>
</dbReference>
<reference evidence="3" key="1">
    <citation type="submission" date="2018-10" db="EMBL/GenBank/DDBJ databases">
        <title>Effector identification in a new, highly contiguous assembly of the strawberry crown rot pathogen Phytophthora cactorum.</title>
        <authorList>
            <person name="Armitage A.D."/>
            <person name="Nellist C.F."/>
            <person name="Bates H."/>
            <person name="Vickerstaff R.J."/>
            <person name="Harrison R.J."/>
        </authorList>
    </citation>
    <scope>NUCLEOTIDE SEQUENCE</scope>
    <source>
        <strain evidence="3">15-7</strain>
    </source>
</reference>
<evidence type="ECO:0000313" key="3">
    <source>
        <dbReference type="EMBL" id="KAG2861483.1"/>
    </source>
</evidence>
<dbReference type="InterPro" id="IPR048324">
    <property type="entry name" value="ZSWIM1-3_RNaseH-like"/>
</dbReference>
<feature type="domain" description="ZSWIM1/3 RNaseH-like" evidence="2">
    <location>
        <begin position="28"/>
        <end position="148"/>
    </location>
</feature>
<dbReference type="Proteomes" id="UP000735874">
    <property type="component" value="Unassembled WGS sequence"/>
</dbReference>
<gene>
    <name evidence="3" type="ORF">PC113_g7118</name>
</gene>
<accession>A0A8T0ZGH9</accession>
<proteinExistence type="predicted"/>